<name>A0A6M3IUZ7_9ZZZZ</name>
<evidence type="ECO:0000313" key="1">
    <source>
        <dbReference type="EMBL" id="QJA61519.1"/>
    </source>
</evidence>
<dbReference type="EMBL" id="MT141444">
    <property type="protein sequence ID" value="QJA61519.1"/>
    <property type="molecule type" value="Genomic_DNA"/>
</dbReference>
<proteinExistence type="predicted"/>
<reference evidence="1" key="1">
    <citation type="submission" date="2020-03" db="EMBL/GenBank/DDBJ databases">
        <title>The deep terrestrial virosphere.</title>
        <authorList>
            <person name="Holmfeldt K."/>
            <person name="Nilsson E."/>
            <person name="Simone D."/>
            <person name="Lopez-Fernandez M."/>
            <person name="Wu X."/>
            <person name="de Brujin I."/>
            <person name="Lundin D."/>
            <person name="Andersson A."/>
            <person name="Bertilsson S."/>
            <person name="Dopson M."/>
        </authorList>
    </citation>
    <scope>NUCLEOTIDE SEQUENCE</scope>
    <source>
        <strain evidence="1">MM415B00927</strain>
    </source>
</reference>
<organism evidence="1">
    <name type="scientific">viral metagenome</name>
    <dbReference type="NCBI Taxonomy" id="1070528"/>
    <lineage>
        <taxon>unclassified sequences</taxon>
        <taxon>metagenomes</taxon>
        <taxon>organismal metagenomes</taxon>
    </lineage>
</organism>
<accession>A0A6M3IUZ7</accession>
<dbReference type="AlphaFoldDB" id="A0A6M3IUZ7"/>
<gene>
    <name evidence="1" type="ORF">MM415B00927_0006</name>
</gene>
<protein>
    <submittedName>
        <fullName evidence="1">Uncharacterized protein</fullName>
    </submittedName>
</protein>
<sequence>MKERPRGFIGEDKIDHDGEIFDYIKELHNYLWEFIYIFHPGAGGSLSDWVNDTLDDIKSGRKVAIKQGSKLYRVKE</sequence>